<dbReference type="PANTHER" id="PTHR48463:SF1">
    <property type="entry name" value="DUF223 DOMAIN-CONTAINING PROTEIN"/>
    <property type="match status" value="1"/>
</dbReference>
<evidence type="ECO:0000313" key="2">
    <source>
        <dbReference type="Proteomes" id="UP001206925"/>
    </source>
</evidence>
<proteinExistence type="predicted"/>
<protein>
    <submittedName>
        <fullName evidence="1">Uncharacterized protein</fullName>
    </submittedName>
</protein>
<feature type="non-terminal residue" evidence="1">
    <location>
        <position position="1"/>
    </location>
</feature>
<name>A0AAD5D8I9_AMBAR</name>
<dbReference type="PANTHER" id="PTHR48463">
    <property type="entry name" value="DUF223 DOMAIN-CONTAINING PROTEIN"/>
    <property type="match status" value="1"/>
</dbReference>
<keyword evidence="2" id="KW-1185">Reference proteome</keyword>
<dbReference type="Proteomes" id="UP001206925">
    <property type="component" value="Unassembled WGS sequence"/>
</dbReference>
<organism evidence="1 2">
    <name type="scientific">Ambrosia artemisiifolia</name>
    <name type="common">Common ragweed</name>
    <dbReference type="NCBI Taxonomy" id="4212"/>
    <lineage>
        <taxon>Eukaryota</taxon>
        <taxon>Viridiplantae</taxon>
        <taxon>Streptophyta</taxon>
        <taxon>Embryophyta</taxon>
        <taxon>Tracheophyta</taxon>
        <taxon>Spermatophyta</taxon>
        <taxon>Magnoliopsida</taxon>
        <taxon>eudicotyledons</taxon>
        <taxon>Gunneridae</taxon>
        <taxon>Pentapetalae</taxon>
        <taxon>asterids</taxon>
        <taxon>campanulids</taxon>
        <taxon>Asterales</taxon>
        <taxon>Asteraceae</taxon>
        <taxon>Asteroideae</taxon>
        <taxon>Heliantheae alliance</taxon>
        <taxon>Heliantheae</taxon>
        <taxon>Ambrosia</taxon>
    </lineage>
</organism>
<reference evidence="1" key="1">
    <citation type="submission" date="2022-06" db="EMBL/GenBank/DDBJ databases">
        <title>Uncovering the hologenomic basis of an extraordinary plant invasion.</title>
        <authorList>
            <person name="Bieker V.C."/>
            <person name="Martin M.D."/>
            <person name="Gilbert T."/>
            <person name="Hodgins K."/>
            <person name="Battlay P."/>
            <person name="Petersen B."/>
            <person name="Wilson J."/>
        </authorList>
    </citation>
    <scope>NUCLEOTIDE SEQUENCE</scope>
    <source>
        <strain evidence="1">AA19_3_7</strain>
        <tissue evidence="1">Leaf</tissue>
    </source>
</reference>
<comment type="caution">
    <text evidence="1">The sequence shown here is derived from an EMBL/GenBank/DDBJ whole genome shotgun (WGS) entry which is preliminary data.</text>
</comment>
<gene>
    <name evidence="1" type="ORF">M8C21_026683</name>
</gene>
<sequence length="205" mass="22582">MQEGRLASIVPQGAPVPVKVRFGDGIQTSVHWMDKDMYDKKITLAACYILDKYICDDPPSAPRMSPHPASIRLGTKTDINPIPTPNDFPINCFYFCPYADLHLHAAPEYPLYIDFMAKLEMSEPGKTCEGRDFLRFYLKDISGEKKTATLWEEALPFCNVNEMYAAEQPIIVALTSLRVGTFYAACAAAVSAVCAADVTAGCTAL</sequence>
<dbReference type="EMBL" id="JAMZMK010002287">
    <property type="protein sequence ID" value="KAI7754897.1"/>
    <property type="molecule type" value="Genomic_DNA"/>
</dbReference>
<evidence type="ECO:0000313" key="1">
    <source>
        <dbReference type="EMBL" id="KAI7754897.1"/>
    </source>
</evidence>
<accession>A0AAD5D8I9</accession>
<dbReference type="AlphaFoldDB" id="A0AAD5D8I9"/>